<proteinExistence type="predicted"/>
<dbReference type="InterPro" id="IPR010730">
    <property type="entry name" value="HET"/>
</dbReference>
<dbReference type="Pfam" id="PF06985">
    <property type="entry name" value="HET"/>
    <property type="match status" value="1"/>
</dbReference>
<protein>
    <submittedName>
        <fullName evidence="3">HET-domain-containing protein</fullName>
    </submittedName>
</protein>
<feature type="region of interest" description="Disordered" evidence="1">
    <location>
        <begin position="1"/>
        <end position="73"/>
    </location>
</feature>
<reference evidence="3 4" key="1">
    <citation type="submission" date="2016-04" db="EMBL/GenBank/DDBJ databases">
        <title>A degradative enzymes factory behind the ericoid mycorrhizal symbiosis.</title>
        <authorList>
            <consortium name="DOE Joint Genome Institute"/>
            <person name="Martino E."/>
            <person name="Morin E."/>
            <person name="Grelet G."/>
            <person name="Kuo A."/>
            <person name="Kohler A."/>
            <person name="Daghino S."/>
            <person name="Barry K."/>
            <person name="Choi C."/>
            <person name="Cichocki N."/>
            <person name="Clum A."/>
            <person name="Copeland A."/>
            <person name="Hainaut M."/>
            <person name="Haridas S."/>
            <person name="Labutti K."/>
            <person name="Lindquist E."/>
            <person name="Lipzen A."/>
            <person name="Khouja H.-R."/>
            <person name="Murat C."/>
            <person name="Ohm R."/>
            <person name="Olson A."/>
            <person name="Spatafora J."/>
            <person name="Veneault-Fourrey C."/>
            <person name="Henrissat B."/>
            <person name="Grigoriev I."/>
            <person name="Martin F."/>
            <person name="Perotto S."/>
        </authorList>
    </citation>
    <scope>NUCLEOTIDE SEQUENCE [LARGE SCALE GENOMIC DNA]</scope>
    <source>
        <strain evidence="3 4">F</strain>
    </source>
</reference>
<organism evidence="3 4">
    <name type="scientific">Hyaloscypha variabilis (strain UAMH 11265 / GT02V1 / F)</name>
    <name type="common">Meliniomyces variabilis</name>
    <dbReference type="NCBI Taxonomy" id="1149755"/>
    <lineage>
        <taxon>Eukaryota</taxon>
        <taxon>Fungi</taxon>
        <taxon>Dikarya</taxon>
        <taxon>Ascomycota</taxon>
        <taxon>Pezizomycotina</taxon>
        <taxon>Leotiomycetes</taxon>
        <taxon>Helotiales</taxon>
        <taxon>Hyaloscyphaceae</taxon>
        <taxon>Hyaloscypha</taxon>
        <taxon>Hyaloscypha variabilis</taxon>
    </lineage>
</organism>
<dbReference type="Proteomes" id="UP000235786">
    <property type="component" value="Unassembled WGS sequence"/>
</dbReference>
<dbReference type="PANTHER" id="PTHR33112:SF12">
    <property type="entry name" value="HETEROKARYON INCOMPATIBILITY DOMAIN-CONTAINING PROTEIN"/>
    <property type="match status" value="1"/>
</dbReference>
<dbReference type="AlphaFoldDB" id="A0A2J6R4M5"/>
<feature type="domain" description="Heterokaryon incompatibility" evidence="2">
    <location>
        <begin position="194"/>
        <end position="338"/>
    </location>
</feature>
<dbReference type="EMBL" id="KZ613956">
    <property type="protein sequence ID" value="PMD33460.1"/>
    <property type="molecule type" value="Genomic_DNA"/>
</dbReference>
<keyword evidence="4" id="KW-1185">Reference proteome</keyword>
<feature type="compositionally biased region" description="Acidic residues" evidence="1">
    <location>
        <begin position="33"/>
        <end position="56"/>
    </location>
</feature>
<gene>
    <name evidence="3" type="ORF">L207DRAFT_498987</name>
</gene>
<evidence type="ECO:0000256" key="1">
    <source>
        <dbReference type="SAM" id="MobiDB-lite"/>
    </source>
</evidence>
<evidence type="ECO:0000313" key="4">
    <source>
        <dbReference type="Proteomes" id="UP000235786"/>
    </source>
</evidence>
<feature type="non-terminal residue" evidence="3">
    <location>
        <position position="357"/>
    </location>
</feature>
<dbReference type="STRING" id="1149755.A0A2J6R4M5"/>
<evidence type="ECO:0000313" key="3">
    <source>
        <dbReference type="EMBL" id="PMD33460.1"/>
    </source>
</evidence>
<evidence type="ECO:0000259" key="2">
    <source>
        <dbReference type="Pfam" id="PF06985"/>
    </source>
</evidence>
<name>A0A2J6R4M5_HYAVF</name>
<accession>A0A2J6R4M5</accession>
<sequence>MSRPENPSCDHHDIDLVSVGRLEFPPRRVWNEGNEDENSEGDAESEGSDGSEGDEGGDGHGVSEVNEGDEGNERPCRFCQLVADEFGRPGSVHLTSPRPKQTGQGLGNLRHGILPLAEQDNFTTKNFGHARPVGAFANLDLVKTWVATCEEKHGATCSLTTLFKSPPCALLVIDTKLLCISPLPENSPYLALSTLSYVWGGVQQPKLLKDCFSAWSREGGLPGTALPRTIRDAISLTSQLGQRYLWVDSLCIINDDDEDRTAQIENMHFIYHQAWLTIVAAAGDDANAGLPGLPPDNPRKYRQITGTAHGVKVARVDIWDHIDLEGSAWNSRGWTLQEKLCSRRTLIVTECIMNFQC</sequence>
<dbReference type="PANTHER" id="PTHR33112">
    <property type="entry name" value="DOMAIN PROTEIN, PUTATIVE-RELATED"/>
    <property type="match status" value="1"/>
</dbReference>
<dbReference type="OrthoDB" id="2958217at2759"/>